<name>A0ABN8P0P8_9CNID</name>
<dbReference type="Gene3D" id="1.25.40.10">
    <property type="entry name" value="Tetratricopeptide repeat domain"/>
    <property type="match status" value="1"/>
</dbReference>
<comment type="caution">
    <text evidence="1">The sequence shown here is derived from an EMBL/GenBank/DDBJ whole genome shotgun (WGS) entry which is preliminary data.</text>
</comment>
<sequence>MEEKLKSLFLELQDVFHPQHGHENSVTKEEAKNLPTAPSDLAVSQEDKYAFNSLLSYVGETILKPWSDNQAEFLVLTCFEDESSFGFARGDKTSLEMVKSYIKNHCDQSYPNAPLLMNNLGVMFSENALYEESEDCFNMAKLYCQHQDNIKDAVITLNQAVLKKTLGNYKEAANL</sequence>
<dbReference type="Proteomes" id="UP001159405">
    <property type="component" value="Unassembled WGS sequence"/>
</dbReference>
<organism evidence="1 2">
    <name type="scientific">Porites lobata</name>
    <dbReference type="NCBI Taxonomy" id="104759"/>
    <lineage>
        <taxon>Eukaryota</taxon>
        <taxon>Metazoa</taxon>
        <taxon>Cnidaria</taxon>
        <taxon>Anthozoa</taxon>
        <taxon>Hexacorallia</taxon>
        <taxon>Scleractinia</taxon>
        <taxon>Fungiina</taxon>
        <taxon>Poritidae</taxon>
        <taxon>Porites</taxon>
    </lineage>
</organism>
<accession>A0ABN8P0P8</accession>
<proteinExistence type="predicted"/>
<feature type="non-terminal residue" evidence="1">
    <location>
        <position position="175"/>
    </location>
</feature>
<protein>
    <recommendedName>
        <fullName evidence="3">Tetratricopeptide repeat protein</fullName>
    </recommendedName>
</protein>
<dbReference type="InterPro" id="IPR011990">
    <property type="entry name" value="TPR-like_helical_dom_sf"/>
</dbReference>
<reference evidence="1 2" key="1">
    <citation type="submission" date="2022-05" db="EMBL/GenBank/DDBJ databases">
        <authorList>
            <consortium name="Genoscope - CEA"/>
            <person name="William W."/>
        </authorList>
    </citation>
    <scope>NUCLEOTIDE SEQUENCE [LARGE SCALE GENOMIC DNA]</scope>
</reference>
<gene>
    <name evidence="1" type="ORF">PLOB_00031420</name>
</gene>
<evidence type="ECO:0008006" key="3">
    <source>
        <dbReference type="Google" id="ProtNLM"/>
    </source>
</evidence>
<keyword evidence="2" id="KW-1185">Reference proteome</keyword>
<dbReference type="EMBL" id="CALNXK010000040">
    <property type="protein sequence ID" value="CAH3124843.1"/>
    <property type="molecule type" value="Genomic_DNA"/>
</dbReference>
<evidence type="ECO:0000313" key="2">
    <source>
        <dbReference type="Proteomes" id="UP001159405"/>
    </source>
</evidence>
<evidence type="ECO:0000313" key="1">
    <source>
        <dbReference type="EMBL" id="CAH3124843.1"/>
    </source>
</evidence>